<dbReference type="InterPro" id="IPR013766">
    <property type="entry name" value="Thioredoxin_domain"/>
</dbReference>
<dbReference type="InterPro" id="IPR012336">
    <property type="entry name" value="Thioredoxin-like_fold"/>
</dbReference>
<dbReference type="eggNOG" id="COG1651">
    <property type="taxonomic scope" value="Bacteria"/>
</dbReference>
<dbReference type="GO" id="GO:0016491">
    <property type="term" value="F:oxidoreductase activity"/>
    <property type="evidence" value="ECO:0007669"/>
    <property type="project" value="UniProtKB-KW"/>
</dbReference>
<dbReference type="InterPro" id="IPR036249">
    <property type="entry name" value="Thioredoxin-like_sf"/>
</dbReference>
<keyword evidence="5" id="KW-0676">Redox-active center</keyword>
<keyword evidence="3" id="KW-0560">Oxidoreductase</keyword>
<keyword evidence="4" id="KW-1015">Disulfide bond</keyword>
<dbReference type="PATRIC" id="fig|1223523.3.peg.4199"/>
<dbReference type="Proteomes" id="UP000011740">
    <property type="component" value="Unassembled WGS sequence"/>
</dbReference>
<dbReference type="Pfam" id="PF13462">
    <property type="entry name" value="Thioredoxin_4"/>
    <property type="match status" value="1"/>
</dbReference>
<evidence type="ECO:0000313" key="8">
    <source>
        <dbReference type="Proteomes" id="UP000011740"/>
    </source>
</evidence>
<keyword evidence="2" id="KW-0732">Signal</keyword>
<reference evidence="7 8" key="1">
    <citation type="journal article" date="2013" name="Genome Announc.">
        <title>Whole-Genome Shotgun Assembly and Analysis of the Genome of Streptomyces mobaraensis DSM 40847, a Strain for Industrial Production of Microbial Transglutaminase.</title>
        <authorList>
            <person name="Yang H."/>
            <person name="He T."/>
            <person name="Wu W."/>
            <person name="Zhu W."/>
            <person name="Lu B."/>
            <person name="Sun W."/>
        </authorList>
    </citation>
    <scope>NUCLEOTIDE SEQUENCE [LARGE SCALE GENOMIC DNA]</scope>
    <source>
        <strain evidence="7 8">DSM 40847</strain>
    </source>
</reference>
<feature type="region of interest" description="Disordered" evidence="6">
    <location>
        <begin position="1"/>
        <end position="33"/>
    </location>
</feature>
<evidence type="ECO:0000256" key="6">
    <source>
        <dbReference type="SAM" id="MobiDB-lite"/>
    </source>
</evidence>
<dbReference type="PANTHER" id="PTHR13887:SF14">
    <property type="entry name" value="DISULFIDE BOND FORMATION PROTEIN D"/>
    <property type="match status" value="1"/>
</dbReference>
<dbReference type="RefSeq" id="WP_004948932.1">
    <property type="nucleotide sequence ID" value="NZ_AORZ01000072.1"/>
</dbReference>
<dbReference type="PROSITE" id="PS51352">
    <property type="entry name" value="THIOREDOXIN_2"/>
    <property type="match status" value="1"/>
</dbReference>
<comment type="caution">
    <text evidence="7">The sequence shown here is derived from an EMBL/GenBank/DDBJ whole genome shotgun (WGS) entry which is preliminary data.</text>
</comment>
<evidence type="ECO:0000256" key="1">
    <source>
        <dbReference type="ARBA" id="ARBA00005791"/>
    </source>
</evidence>
<name>M3AY76_STRM1</name>
<gene>
    <name evidence="7" type="ORF">H340_20608</name>
</gene>
<evidence type="ECO:0000256" key="4">
    <source>
        <dbReference type="ARBA" id="ARBA00023157"/>
    </source>
</evidence>
<feature type="compositionally biased region" description="Polar residues" evidence="6">
    <location>
        <begin position="1"/>
        <end position="32"/>
    </location>
</feature>
<dbReference type="STRING" id="1223523.H340_20608"/>
<feature type="region of interest" description="Disordered" evidence="6">
    <location>
        <begin position="57"/>
        <end position="102"/>
    </location>
</feature>
<dbReference type="Gene3D" id="3.40.30.10">
    <property type="entry name" value="Glutaredoxin"/>
    <property type="match status" value="1"/>
</dbReference>
<evidence type="ECO:0000256" key="2">
    <source>
        <dbReference type="ARBA" id="ARBA00022729"/>
    </source>
</evidence>
<feature type="compositionally biased region" description="Basic and acidic residues" evidence="6">
    <location>
        <begin position="86"/>
        <end position="98"/>
    </location>
</feature>
<evidence type="ECO:0000256" key="3">
    <source>
        <dbReference type="ARBA" id="ARBA00023002"/>
    </source>
</evidence>
<dbReference type="AlphaFoldDB" id="M3AY76"/>
<proteinExistence type="inferred from homology"/>
<organism evidence="7 8">
    <name type="scientific">Streptomyces mobaraensis (strain ATCC 29032 / DSM 40847 / JCM 4168 / NBRC 13819 / NCIMB 11159 / IPCR 16-22)</name>
    <dbReference type="NCBI Taxonomy" id="1223523"/>
    <lineage>
        <taxon>Bacteria</taxon>
        <taxon>Bacillati</taxon>
        <taxon>Actinomycetota</taxon>
        <taxon>Actinomycetes</taxon>
        <taxon>Kitasatosporales</taxon>
        <taxon>Streptomycetaceae</taxon>
        <taxon>Streptomyces</taxon>
    </lineage>
</organism>
<dbReference type="SUPFAM" id="SSF52833">
    <property type="entry name" value="Thioredoxin-like"/>
    <property type="match status" value="1"/>
</dbReference>
<comment type="similarity">
    <text evidence="1">Belongs to the thioredoxin family. DsbA subfamily.</text>
</comment>
<dbReference type="PANTHER" id="PTHR13887">
    <property type="entry name" value="GLUTATHIONE S-TRANSFERASE KAPPA"/>
    <property type="match status" value="1"/>
</dbReference>
<evidence type="ECO:0000256" key="5">
    <source>
        <dbReference type="ARBA" id="ARBA00023284"/>
    </source>
</evidence>
<protein>
    <submittedName>
        <fullName evidence="7">Uncharacterized protein</fullName>
    </submittedName>
</protein>
<accession>M3AY76</accession>
<feature type="region of interest" description="Disordered" evidence="6">
    <location>
        <begin position="266"/>
        <end position="300"/>
    </location>
</feature>
<sequence>MSPSSKKNARNPKNTQKAPSNKTSPATPSTTGRRLAAVGAGAALVVAVVAAGLAIAKSSGGSDDRDDRAKPAATASADPQQSLFDEAERMTSRREKNDPLALGKPDAPVVLVEYADYQCSFCGRFTRESQPELIKKYVDKGVLRIEFRNFPIFGDPSQRAARASWAAGRQGRFWQFHDELYAKTRKGDALAEDKLVDLARTAGVGDLDRFRADMKSDASEEAVKKDQQEGYRLGVSSTPSFLVGGRPLAGAQPMKEFEAAIEQARLVKAAKNPQDSKESEGFTDSEDDKDSAKPKGGPGA</sequence>
<evidence type="ECO:0000313" key="7">
    <source>
        <dbReference type="EMBL" id="EME98602.1"/>
    </source>
</evidence>
<dbReference type="EMBL" id="AORZ01000072">
    <property type="protein sequence ID" value="EME98602.1"/>
    <property type="molecule type" value="Genomic_DNA"/>
</dbReference>